<dbReference type="EMBL" id="MN739697">
    <property type="protein sequence ID" value="QHT21851.1"/>
    <property type="molecule type" value="Genomic_DNA"/>
</dbReference>
<protein>
    <submittedName>
        <fullName evidence="1">Uncharacterized protein</fullName>
    </submittedName>
</protein>
<sequence>MFIKINIIMVNNERLNRFNNIINSWNNNVGIIDVYYAIIYWLEDFEDTIIAINDVNDIFTRMNNNELINDIVSDFIYGDCYVALRQEVINNN</sequence>
<dbReference type="AlphaFoldDB" id="A0A6C0DZS0"/>
<name>A0A6C0DZS0_9ZZZZ</name>
<reference evidence="1" key="1">
    <citation type="journal article" date="2020" name="Nature">
        <title>Giant virus diversity and host interactions through global metagenomics.</title>
        <authorList>
            <person name="Schulz F."/>
            <person name="Roux S."/>
            <person name="Paez-Espino D."/>
            <person name="Jungbluth S."/>
            <person name="Walsh D.A."/>
            <person name="Denef V.J."/>
            <person name="McMahon K.D."/>
            <person name="Konstantinidis K.T."/>
            <person name="Eloe-Fadrosh E.A."/>
            <person name="Kyrpides N.C."/>
            <person name="Woyke T."/>
        </authorList>
    </citation>
    <scope>NUCLEOTIDE SEQUENCE</scope>
    <source>
        <strain evidence="1">GVMAG-M-3300023179-103</strain>
    </source>
</reference>
<accession>A0A6C0DZS0</accession>
<evidence type="ECO:0000313" key="1">
    <source>
        <dbReference type="EMBL" id="QHT21851.1"/>
    </source>
</evidence>
<organism evidence="1">
    <name type="scientific">viral metagenome</name>
    <dbReference type="NCBI Taxonomy" id="1070528"/>
    <lineage>
        <taxon>unclassified sequences</taxon>
        <taxon>metagenomes</taxon>
        <taxon>organismal metagenomes</taxon>
    </lineage>
</organism>
<proteinExistence type="predicted"/>